<comment type="caution">
    <text evidence="1">The sequence shown here is derived from an EMBL/GenBank/DDBJ whole genome shotgun (WGS) entry which is preliminary data.</text>
</comment>
<sequence>MLNRPFIEIRATVHRDEYGDWIATLHGSRLHYFHQRGKVSAATILREFYDQWPVQSENIADVLPQMRKRNAKLLPRCL</sequence>
<name>A0A1Y2K0L2_9PROT</name>
<proteinExistence type="predicted"/>
<dbReference type="Proteomes" id="UP000194003">
    <property type="component" value="Unassembled WGS sequence"/>
</dbReference>
<reference evidence="1 2" key="1">
    <citation type="journal article" date="2016" name="BMC Genomics">
        <title>Combined genomic and structural analyses of a cultured magnetotactic bacterium reveals its niche adaptation to a dynamic environment.</title>
        <authorList>
            <person name="Araujo A.C."/>
            <person name="Morillo V."/>
            <person name="Cypriano J."/>
            <person name="Teixeira L.C."/>
            <person name="Leao P."/>
            <person name="Lyra S."/>
            <person name="Almeida L.G."/>
            <person name="Bazylinski D.A."/>
            <person name="Vasconcellos A.T."/>
            <person name="Abreu F."/>
            <person name="Lins U."/>
        </authorList>
    </citation>
    <scope>NUCLEOTIDE SEQUENCE [LARGE SCALE GENOMIC DNA]</scope>
    <source>
        <strain evidence="1 2">IT-1</strain>
    </source>
</reference>
<evidence type="ECO:0000313" key="2">
    <source>
        <dbReference type="Proteomes" id="UP000194003"/>
    </source>
</evidence>
<evidence type="ECO:0000313" key="1">
    <source>
        <dbReference type="EMBL" id="OSM00283.1"/>
    </source>
</evidence>
<gene>
    <name evidence="1" type="ORF">MAIT1_00766</name>
</gene>
<dbReference type="AlphaFoldDB" id="A0A1Y2K0L2"/>
<dbReference type="EMBL" id="LVJN01000021">
    <property type="protein sequence ID" value="OSM00283.1"/>
    <property type="molecule type" value="Genomic_DNA"/>
</dbReference>
<organism evidence="1 2">
    <name type="scientific">Magnetofaba australis IT-1</name>
    <dbReference type="NCBI Taxonomy" id="1434232"/>
    <lineage>
        <taxon>Bacteria</taxon>
        <taxon>Pseudomonadati</taxon>
        <taxon>Pseudomonadota</taxon>
        <taxon>Magnetococcia</taxon>
        <taxon>Magnetococcales</taxon>
        <taxon>Magnetococcaceae</taxon>
        <taxon>Magnetofaba</taxon>
    </lineage>
</organism>
<keyword evidence="2" id="KW-1185">Reference proteome</keyword>
<accession>A0A1Y2K0L2</accession>
<protein>
    <submittedName>
        <fullName evidence="1">Uncharacterized protein</fullName>
    </submittedName>
</protein>
<dbReference type="STRING" id="1434232.MAIT1_00766"/>